<dbReference type="STRING" id="78410.A0A0P7B966"/>
<dbReference type="CDD" id="cd00303">
    <property type="entry name" value="retropepsin_like"/>
    <property type="match status" value="2"/>
</dbReference>
<dbReference type="Gene3D" id="2.40.70.10">
    <property type="entry name" value="Acid Proteases"/>
    <property type="match status" value="2"/>
</dbReference>
<feature type="region of interest" description="Disordered" evidence="1">
    <location>
        <begin position="426"/>
        <end position="473"/>
    </location>
</feature>
<sequence length="473" mass="53879">MAMLRLNDEGAEADEDEEDVVPEYGKAGDTVAGTATEAAVHIPPPARARRSIVWSPSEASLRGISCHEVPGTINGVPVDALPDWGSAVEAVSKDFARRHGLKIKATNTQSIRLLQGHIVESVGRIVGHFKFQGERRIYRREFHVLQRSVYDLVLGRQFLDQTKTLTEYCHRIVQRIRPCVQKGKQLFLLDESPQERLRCTVNGAEASAFPDTGSELMLVSGDFVRRNKLKVHRGKEYRRRVELINGSTIRTDGMALNAELQFNAPPTSSQELDYDRYLGFTAGLSSLTSHGAKVTPKSTFFCDLHVIEDLPCDIILSDEFIFQNQVFSRFKSLFYSMPANSSPGDLNLDESLLFVRNRRTRWTWFSRWRRLPQSETNTSQVSLSRNRHEDIVTPLVPLQGGLSWDERWEIEEERRNHTQLRIAALPEHQKSVEQRNENHRQAIWDRDNPRSPLATRFASSDPSLRRTQAPQVL</sequence>
<evidence type="ECO:0000313" key="2">
    <source>
        <dbReference type="EMBL" id="KPM43269.1"/>
    </source>
</evidence>
<feature type="compositionally biased region" description="Polar residues" evidence="1">
    <location>
        <begin position="457"/>
        <end position="473"/>
    </location>
</feature>
<evidence type="ECO:0000256" key="1">
    <source>
        <dbReference type="SAM" id="MobiDB-lite"/>
    </source>
</evidence>
<keyword evidence="3" id="KW-1185">Reference proteome</keyword>
<dbReference type="Pfam" id="PF13650">
    <property type="entry name" value="Asp_protease_2"/>
    <property type="match status" value="1"/>
</dbReference>
<comment type="caution">
    <text evidence="2">The sequence shown here is derived from an EMBL/GenBank/DDBJ whole genome shotgun (WGS) entry which is preliminary data.</text>
</comment>
<dbReference type="AlphaFoldDB" id="A0A0P7B966"/>
<accession>A0A0P7B966</accession>
<dbReference type="Proteomes" id="UP000050424">
    <property type="component" value="Unassembled WGS sequence"/>
</dbReference>
<dbReference type="OrthoDB" id="6079484at2759"/>
<evidence type="ECO:0000313" key="3">
    <source>
        <dbReference type="Proteomes" id="UP000050424"/>
    </source>
</evidence>
<dbReference type="EMBL" id="LKCW01000035">
    <property type="protein sequence ID" value="KPM43269.1"/>
    <property type="molecule type" value="Genomic_DNA"/>
</dbReference>
<proteinExistence type="predicted"/>
<dbReference type="InterPro" id="IPR021109">
    <property type="entry name" value="Peptidase_aspartic_dom_sf"/>
</dbReference>
<gene>
    <name evidence="2" type="ORF">AK830_g3254</name>
</gene>
<reference evidence="2 3" key="1">
    <citation type="submission" date="2015-09" db="EMBL/GenBank/DDBJ databases">
        <title>Draft genome of a European isolate of the apple canker pathogen Neonectria ditissima.</title>
        <authorList>
            <person name="Gomez-Cortecero A."/>
            <person name="Harrison R.J."/>
            <person name="Armitage A.D."/>
        </authorList>
    </citation>
    <scope>NUCLEOTIDE SEQUENCE [LARGE SCALE GENOMIC DNA]</scope>
    <source>
        <strain evidence="2 3">R09/05</strain>
    </source>
</reference>
<organism evidence="2 3">
    <name type="scientific">Neonectria ditissima</name>
    <dbReference type="NCBI Taxonomy" id="78410"/>
    <lineage>
        <taxon>Eukaryota</taxon>
        <taxon>Fungi</taxon>
        <taxon>Dikarya</taxon>
        <taxon>Ascomycota</taxon>
        <taxon>Pezizomycotina</taxon>
        <taxon>Sordariomycetes</taxon>
        <taxon>Hypocreomycetidae</taxon>
        <taxon>Hypocreales</taxon>
        <taxon>Nectriaceae</taxon>
        <taxon>Neonectria</taxon>
    </lineage>
</organism>
<name>A0A0P7B966_9HYPO</name>
<protein>
    <submittedName>
        <fullName evidence="2">Uncharacterized protein</fullName>
    </submittedName>
</protein>
<dbReference type="SUPFAM" id="SSF50630">
    <property type="entry name" value="Acid proteases"/>
    <property type="match status" value="1"/>
</dbReference>
<feature type="compositionally biased region" description="Basic and acidic residues" evidence="1">
    <location>
        <begin position="427"/>
        <end position="449"/>
    </location>
</feature>